<dbReference type="EMBL" id="CP035807">
    <property type="protein sequence ID" value="QEN05611.1"/>
    <property type="molecule type" value="Genomic_DNA"/>
</dbReference>
<dbReference type="OrthoDB" id="9795068at2"/>
<dbReference type="AlphaFoldDB" id="A0A5C1QDF8"/>
<dbReference type="SUPFAM" id="SSF53756">
    <property type="entry name" value="UDP-Glycosyltransferase/glycogen phosphorylase"/>
    <property type="match status" value="1"/>
</dbReference>
<organism evidence="2 3">
    <name type="scientific">Thiospirochaeta perfilievii</name>
    <dbReference type="NCBI Taxonomy" id="252967"/>
    <lineage>
        <taxon>Bacteria</taxon>
        <taxon>Pseudomonadati</taxon>
        <taxon>Spirochaetota</taxon>
        <taxon>Spirochaetia</taxon>
        <taxon>Spirochaetales</taxon>
        <taxon>Spirochaetaceae</taxon>
        <taxon>Thiospirochaeta</taxon>
    </lineage>
</organism>
<evidence type="ECO:0000259" key="1">
    <source>
        <dbReference type="Pfam" id="PF13439"/>
    </source>
</evidence>
<sequence>MHVLIIPSWYPENKNDIGGSFFREQALALNRAGIQVGVIYQKMVPIQKFNIKLLLSRENSFIVDENVPTFSSSKLAFLPKIPFGNSYIAEKEGMKLFKEYCNNYGMPDVIHVHSALYAGVIAQKIKLIYGVPYVITEHSSSFFRNQVNWWKKIIAHKVFDNSFFNIAVSKPYSNYLSEYFPTSKWIIVPNILNDIFSNSNEHCPKNNNLFTYLHISLLDENKNVSLILKAFSELNRTEKK</sequence>
<evidence type="ECO:0000313" key="2">
    <source>
        <dbReference type="EMBL" id="QEN05611.1"/>
    </source>
</evidence>
<name>A0A5C1QDF8_9SPIO</name>
<reference evidence="2 3" key="1">
    <citation type="submission" date="2019-02" db="EMBL/GenBank/DDBJ databases">
        <authorList>
            <person name="Fomenkov A."/>
            <person name="Dubinina G."/>
            <person name="Grabovich M."/>
            <person name="Vincze T."/>
            <person name="Roberts R.J."/>
        </authorList>
    </citation>
    <scope>NUCLEOTIDE SEQUENCE [LARGE SCALE GENOMIC DNA]</scope>
    <source>
        <strain evidence="2 3">P</strain>
    </source>
</reference>
<dbReference type="Proteomes" id="UP000323824">
    <property type="component" value="Chromosome"/>
</dbReference>
<gene>
    <name evidence="2" type="ORF">EW093_13120</name>
</gene>
<dbReference type="Pfam" id="PF13439">
    <property type="entry name" value="Glyco_transf_4"/>
    <property type="match status" value="1"/>
</dbReference>
<keyword evidence="3" id="KW-1185">Reference proteome</keyword>
<proteinExistence type="predicted"/>
<reference evidence="2 3" key="2">
    <citation type="submission" date="2019-09" db="EMBL/GenBank/DDBJ databases">
        <title>Complete Genome Sequence and Methylome Analysis of free living Spirochaetas.</title>
        <authorList>
            <person name="Leshcheva N."/>
            <person name="Mikheeva N."/>
        </authorList>
    </citation>
    <scope>NUCLEOTIDE SEQUENCE [LARGE SCALE GENOMIC DNA]</scope>
    <source>
        <strain evidence="2 3">P</strain>
    </source>
</reference>
<feature type="domain" description="Glycosyltransferase subfamily 4-like N-terminal" evidence="1">
    <location>
        <begin position="22"/>
        <end position="190"/>
    </location>
</feature>
<evidence type="ECO:0000313" key="3">
    <source>
        <dbReference type="Proteomes" id="UP000323824"/>
    </source>
</evidence>
<protein>
    <recommendedName>
        <fullName evidence="1">Glycosyltransferase subfamily 4-like N-terminal domain-containing protein</fullName>
    </recommendedName>
</protein>
<dbReference type="RefSeq" id="WP_149568847.1">
    <property type="nucleotide sequence ID" value="NZ_CP035807.1"/>
</dbReference>
<accession>A0A5C1QDF8</accession>
<dbReference type="Gene3D" id="3.40.50.2000">
    <property type="entry name" value="Glycogen Phosphorylase B"/>
    <property type="match status" value="1"/>
</dbReference>
<dbReference type="GO" id="GO:0016757">
    <property type="term" value="F:glycosyltransferase activity"/>
    <property type="evidence" value="ECO:0007669"/>
    <property type="project" value="UniProtKB-ARBA"/>
</dbReference>
<dbReference type="InterPro" id="IPR028098">
    <property type="entry name" value="Glyco_trans_4-like_N"/>
</dbReference>
<dbReference type="KEGG" id="sper:EW093_13120"/>